<dbReference type="AlphaFoldDB" id="G2J7W2"/>
<dbReference type="Pfam" id="PF00589">
    <property type="entry name" value="Phage_integrase"/>
    <property type="match status" value="1"/>
</dbReference>
<evidence type="ECO:0000313" key="8">
    <source>
        <dbReference type="Proteomes" id="UP000054051"/>
    </source>
</evidence>
<keyword evidence="3" id="KW-0238">DNA-binding</keyword>
<dbReference type="PANTHER" id="PTHR30349:SF41">
    <property type="entry name" value="INTEGRASE_RECOMBINASE PROTEIN MJ0367-RELATED"/>
    <property type="match status" value="1"/>
</dbReference>
<sequence>MNRPRKNGKHLPRRMIESHGSYFLLKPIGFRRNKAIRLGRVRGVEGKTEDELYAQALKRYADLIAEVDAPVGTMVKLLERWKNEALSKYALKTRKEYIRMTDIASKAFAEFDIEHVRPMHIAAFVDDNFIDKPNAANKYKALLSLVFSFAVRKGLRDDNPCRDIHGVPEPKRQRYITDEELARVRAAALWGNDDKPTPSGRMIVCLIDLAVVTGQRIGDLLALKWSDVSEEGVLFKPRKTAKSTGVIVPVKMTSQLQNILERARHFGNVKGITVIHTIKGHPYTYFGAQTAWKRAVARACTRYEEECKKRDMTLDTAFLRNMHFHDLRRKSLTDAKRQGKDPQKLAGHTDPKMTARYLENVEIEWVEPVQIAQIG</sequence>
<dbReference type="InterPro" id="IPR002104">
    <property type="entry name" value="Integrase_catalytic"/>
</dbReference>
<dbReference type="InterPro" id="IPR013762">
    <property type="entry name" value="Integrase-like_cat_sf"/>
</dbReference>
<comment type="similarity">
    <text evidence="1">Belongs to the 'phage' integrase family.</text>
</comment>
<dbReference type="InterPro" id="IPR011010">
    <property type="entry name" value="DNA_brk_join_enz"/>
</dbReference>
<evidence type="ECO:0000256" key="4">
    <source>
        <dbReference type="ARBA" id="ARBA00023172"/>
    </source>
</evidence>
<comment type="caution">
    <text evidence="7">The sequence shown here is derived from an EMBL/GenBank/DDBJ whole genome shotgun (WGS) entry which is preliminary data.</text>
</comment>
<evidence type="ECO:0000256" key="5">
    <source>
        <dbReference type="SAM" id="MobiDB-lite"/>
    </source>
</evidence>
<dbReference type="eggNOG" id="COG0582">
    <property type="taxonomic scope" value="Bacteria"/>
</dbReference>
<keyword evidence="2" id="KW-0229">DNA integration</keyword>
<dbReference type="SUPFAM" id="SSF56349">
    <property type="entry name" value="DNA breaking-rejoining enzymes"/>
    <property type="match status" value="1"/>
</dbReference>
<name>G2J7W2_9BURK</name>
<dbReference type="GO" id="GO:0003677">
    <property type="term" value="F:DNA binding"/>
    <property type="evidence" value="ECO:0007669"/>
    <property type="project" value="UniProtKB-KW"/>
</dbReference>
<evidence type="ECO:0000256" key="3">
    <source>
        <dbReference type="ARBA" id="ARBA00023125"/>
    </source>
</evidence>
<dbReference type="STRING" id="1070319.CAGGBEG34_190024"/>
<evidence type="ECO:0000259" key="6">
    <source>
        <dbReference type="PROSITE" id="PS51898"/>
    </source>
</evidence>
<accession>G2J7W2</accession>
<keyword evidence="8" id="KW-1185">Reference proteome</keyword>
<keyword evidence="4" id="KW-0233">DNA recombination</keyword>
<dbReference type="Gene3D" id="1.10.150.130">
    <property type="match status" value="1"/>
</dbReference>
<feature type="domain" description="Tyr recombinase" evidence="6">
    <location>
        <begin position="171"/>
        <end position="370"/>
    </location>
</feature>
<dbReference type="Gene3D" id="1.10.443.10">
    <property type="entry name" value="Intergrase catalytic core"/>
    <property type="match status" value="1"/>
</dbReference>
<dbReference type="PANTHER" id="PTHR30349">
    <property type="entry name" value="PHAGE INTEGRASE-RELATED"/>
    <property type="match status" value="1"/>
</dbReference>
<gene>
    <name evidence="7" type="ORF">CAGGBEG34_190024</name>
</gene>
<dbReference type="InterPro" id="IPR050090">
    <property type="entry name" value="Tyrosine_recombinase_XerCD"/>
</dbReference>
<evidence type="ECO:0000256" key="1">
    <source>
        <dbReference type="ARBA" id="ARBA00008857"/>
    </source>
</evidence>
<dbReference type="InterPro" id="IPR010998">
    <property type="entry name" value="Integrase_recombinase_N"/>
</dbReference>
<dbReference type="EMBL" id="CAFB01000035">
    <property type="protein sequence ID" value="CCD28857.1"/>
    <property type="molecule type" value="Genomic_DNA"/>
</dbReference>
<protein>
    <submittedName>
        <fullName evidence="7">Phage integrase family protein</fullName>
    </submittedName>
</protein>
<reference evidence="7 8" key="1">
    <citation type="submission" date="2011-08" db="EMBL/GenBank/DDBJ databases">
        <title>The genome of the obligate endobacterium of an arbuscular mycorrhizal fungus reveals an interphylum network of nutritional interactions.</title>
        <authorList>
            <person name="Ghignone S."/>
            <person name="Salvioli A."/>
            <person name="Anca I."/>
            <person name="Lumini E."/>
            <person name="Ortu G."/>
            <person name="Petiti L."/>
            <person name="Cruveiller S."/>
            <person name="Bianciotto V."/>
            <person name="Piffanelli P."/>
            <person name="Lanfranco L."/>
            <person name="Bonfante P."/>
        </authorList>
    </citation>
    <scope>NUCLEOTIDE SEQUENCE [LARGE SCALE GENOMIC DNA]</scope>
    <source>
        <strain evidence="7 8">BEG34</strain>
    </source>
</reference>
<dbReference type="PROSITE" id="PS51898">
    <property type="entry name" value="TYR_RECOMBINASE"/>
    <property type="match status" value="1"/>
</dbReference>
<dbReference type="Proteomes" id="UP000054051">
    <property type="component" value="Unassembled WGS sequence"/>
</dbReference>
<feature type="region of interest" description="Disordered" evidence="5">
    <location>
        <begin position="330"/>
        <end position="350"/>
    </location>
</feature>
<proteinExistence type="inferred from homology"/>
<evidence type="ECO:0000256" key="2">
    <source>
        <dbReference type="ARBA" id="ARBA00022908"/>
    </source>
</evidence>
<dbReference type="OrthoDB" id="662444at2"/>
<evidence type="ECO:0000313" key="7">
    <source>
        <dbReference type="EMBL" id="CCD28857.1"/>
    </source>
</evidence>
<dbReference type="GO" id="GO:0006310">
    <property type="term" value="P:DNA recombination"/>
    <property type="evidence" value="ECO:0007669"/>
    <property type="project" value="UniProtKB-KW"/>
</dbReference>
<dbReference type="GO" id="GO:0015074">
    <property type="term" value="P:DNA integration"/>
    <property type="evidence" value="ECO:0007669"/>
    <property type="project" value="UniProtKB-KW"/>
</dbReference>
<organism evidence="7 8">
    <name type="scientific">Candidatus Glomeribacter gigasporarum BEG34</name>
    <dbReference type="NCBI Taxonomy" id="1070319"/>
    <lineage>
        <taxon>Bacteria</taxon>
        <taxon>Pseudomonadati</taxon>
        <taxon>Pseudomonadota</taxon>
        <taxon>Betaproteobacteria</taxon>
        <taxon>Burkholderiales</taxon>
        <taxon>Burkholderiaceae</taxon>
        <taxon>Candidatus Glomeribacter</taxon>
    </lineage>
</organism>